<comment type="similarity">
    <text evidence="8">Belongs to the NFYA/HAP2 subunit family.</text>
</comment>
<keyword evidence="5 8" id="KW-0804">Transcription</keyword>
<organism evidence="10 11">
    <name type="scientific">Amborella trichopoda</name>
    <dbReference type="NCBI Taxonomy" id="13333"/>
    <lineage>
        <taxon>Eukaryota</taxon>
        <taxon>Viridiplantae</taxon>
        <taxon>Streptophyta</taxon>
        <taxon>Embryophyta</taxon>
        <taxon>Tracheophyta</taxon>
        <taxon>Spermatophyta</taxon>
        <taxon>Magnoliopsida</taxon>
        <taxon>Amborellales</taxon>
        <taxon>Amborellaceae</taxon>
        <taxon>Amborella</taxon>
    </lineage>
</organism>
<dbReference type="Gramene" id="ERN11167">
    <property type="protein sequence ID" value="ERN11167"/>
    <property type="gene ID" value="AMTR_s00024p00195160"/>
</dbReference>
<comment type="subcellular location">
    <subcellularLocation>
        <location evidence="1 8">Nucleus</location>
    </subcellularLocation>
</comment>
<accession>W1PME3</accession>
<evidence type="ECO:0000256" key="2">
    <source>
        <dbReference type="ARBA" id="ARBA00023015"/>
    </source>
</evidence>
<dbReference type="STRING" id="13333.W1PME3"/>
<feature type="compositionally biased region" description="Low complexity" evidence="9">
    <location>
        <begin position="182"/>
        <end position="195"/>
    </location>
</feature>
<dbReference type="PANTHER" id="PTHR12632">
    <property type="entry name" value="TRANSCRIPTION FACTOR NF-Y ALPHA-RELATED"/>
    <property type="match status" value="1"/>
</dbReference>
<dbReference type="PRINTS" id="PR00616">
    <property type="entry name" value="CCAATSUBUNTB"/>
</dbReference>
<dbReference type="OMA" id="PRQDFRF"/>
<dbReference type="GO" id="GO:0003677">
    <property type="term" value="F:DNA binding"/>
    <property type="evidence" value="ECO:0007669"/>
    <property type="project" value="UniProtKB-KW"/>
</dbReference>
<keyword evidence="6 8" id="KW-0539">Nucleus</keyword>
<dbReference type="GO" id="GO:0016602">
    <property type="term" value="C:CCAAT-binding factor complex"/>
    <property type="evidence" value="ECO:0007669"/>
    <property type="project" value="InterPro"/>
</dbReference>
<keyword evidence="3 8" id="KW-0238">DNA-binding</keyword>
<evidence type="ECO:0000313" key="10">
    <source>
        <dbReference type="EMBL" id="ERN11167.1"/>
    </source>
</evidence>
<proteinExistence type="inferred from homology"/>
<dbReference type="eggNOG" id="KOG1561">
    <property type="taxonomic scope" value="Eukaryota"/>
</dbReference>
<dbReference type="EMBL" id="KI392710">
    <property type="protein sequence ID" value="ERN11167.1"/>
    <property type="molecule type" value="Genomic_DNA"/>
</dbReference>
<dbReference type="SMART" id="SM00521">
    <property type="entry name" value="CBF"/>
    <property type="match status" value="1"/>
</dbReference>
<evidence type="ECO:0000256" key="7">
    <source>
        <dbReference type="ARBA" id="ARBA00025911"/>
    </source>
</evidence>
<dbReference type="InterPro" id="IPR018362">
    <property type="entry name" value="CCAAT-binding_factor_CS"/>
</dbReference>
<comment type="function">
    <text evidence="8">Component of the sequence-specific heterotrimeric transcription factor (NF-Y) which specifically recognizes a 5'-CCAAT-3' box motif found in the promoters of its target genes.</text>
</comment>
<protein>
    <recommendedName>
        <fullName evidence="8">Nuclear transcription factor Y subunit</fullName>
    </recommendedName>
</protein>
<evidence type="ECO:0000256" key="8">
    <source>
        <dbReference type="RuleBase" id="RU367155"/>
    </source>
</evidence>
<comment type="subunit">
    <text evidence="7">Heterotrimeric transcription factor composed of three components, NF-YA, NF-YB and NF-YC. NF-YB and NF-YC must interact and dimerize for NF-YA association and DNA binding.</text>
</comment>
<evidence type="ECO:0000256" key="6">
    <source>
        <dbReference type="ARBA" id="ARBA00023242"/>
    </source>
</evidence>
<gene>
    <name evidence="10" type="ORF">AMTR_s00024p00195160</name>
</gene>
<dbReference type="Gene3D" id="6.10.250.2430">
    <property type="match status" value="1"/>
</dbReference>
<keyword evidence="11" id="KW-1185">Reference proteome</keyword>
<keyword evidence="2 8" id="KW-0805">Transcription regulation</keyword>
<dbReference type="GO" id="GO:0006357">
    <property type="term" value="P:regulation of transcription by RNA polymerase II"/>
    <property type="evidence" value="ECO:0000318"/>
    <property type="project" value="GO_Central"/>
</dbReference>
<reference evidence="11" key="1">
    <citation type="journal article" date="2013" name="Science">
        <title>The Amborella genome and the evolution of flowering plants.</title>
        <authorList>
            <consortium name="Amborella Genome Project"/>
        </authorList>
    </citation>
    <scope>NUCLEOTIDE SEQUENCE [LARGE SCALE GENOMIC DNA]</scope>
</reference>
<dbReference type="PROSITE" id="PS00686">
    <property type="entry name" value="NFYA_HAP2_1"/>
    <property type="match status" value="1"/>
</dbReference>
<dbReference type="AlphaFoldDB" id="W1PME3"/>
<evidence type="ECO:0000256" key="9">
    <source>
        <dbReference type="SAM" id="MobiDB-lite"/>
    </source>
</evidence>
<dbReference type="HOGENOM" id="CLU_058712_0_0_1"/>
<dbReference type="InterPro" id="IPR001289">
    <property type="entry name" value="NFYA"/>
</dbReference>
<name>W1PME3_AMBTC</name>
<feature type="region of interest" description="Disordered" evidence="9">
    <location>
        <begin position="175"/>
        <end position="205"/>
    </location>
</feature>
<dbReference type="PROSITE" id="PS51152">
    <property type="entry name" value="NFYA_HAP2_2"/>
    <property type="match status" value="1"/>
</dbReference>
<evidence type="ECO:0000256" key="4">
    <source>
        <dbReference type="ARBA" id="ARBA00023159"/>
    </source>
</evidence>
<evidence type="ECO:0000313" key="11">
    <source>
        <dbReference type="Proteomes" id="UP000017836"/>
    </source>
</evidence>
<dbReference type="Proteomes" id="UP000017836">
    <property type="component" value="Unassembled WGS sequence"/>
</dbReference>
<evidence type="ECO:0000256" key="1">
    <source>
        <dbReference type="ARBA" id="ARBA00004123"/>
    </source>
</evidence>
<keyword evidence="4" id="KW-0010">Activator</keyword>
<sequence>MASYDENDGKGVESHVKSLLSLGTSEGVFPHAQIEYGHPITRMSYPYADPYFSGVVAAYGTQAVIHPQMFGLQHTRMPLPIEFMEDEPVYVNAKQYRRILRRRQLRAKLESQDKLVKTRKPYLHESRHLHAMKRARGTGGRFLNTKNLEESKATVDGQKGSEGGALLQLGSLSESEVLQSENNNPSSGGPTTSGSEATSFSHPEGFYDPQEFRLNGFHLHNASYGGPHHMFSVIR</sequence>
<evidence type="ECO:0000256" key="5">
    <source>
        <dbReference type="ARBA" id="ARBA00023163"/>
    </source>
</evidence>
<dbReference type="Pfam" id="PF02045">
    <property type="entry name" value="CBFB_NFYA"/>
    <property type="match status" value="1"/>
</dbReference>
<evidence type="ECO:0000256" key="3">
    <source>
        <dbReference type="ARBA" id="ARBA00023125"/>
    </source>
</evidence>
<dbReference type="GO" id="GO:0000981">
    <property type="term" value="F:DNA-binding transcription factor activity, RNA polymerase II-specific"/>
    <property type="evidence" value="ECO:0000318"/>
    <property type="project" value="GO_Central"/>
</dbReference>